<dbReference type="GO" id="GO:0003995">
    <property type="term" value="F:acyl-CoA dehydrogenase activity"/>
    <property type="evidence" value="ECO:0007669"/>
    <property type="project" value="InterPro"/>
</dbReference>
<dbReference type="PROSITE" id="PS00073">
    <property type="entry name" value="ACYL_COA_DH_2"/>
    <property type="match status" value="1"/>
</dbReference>
<dbReference type="InterPro" id="IPR006091">
    <property type="entry name" value="Acyl-CoA_Oxase/DH_mid-dom"/>
</dbReference>
<feature type="domain" description="Acyl-CoA dehydrogenase/oxidase N-terminal" evidence="8">
    <location>
        <begin position="21"/>
        <end position="132"/>
    </location>
</feature>
<dbReference type="Gene3D" id="2.40.110.10">
    <property type="entry name" value="Butyryl-CoA Dehydrogenase, subunit A, domain 2"/>
    <property type="match status" value="1"/>
</dbReference>
<dbReference type="InterPro" id="IPR036250">
    <property type="entry name" value="AcylCo_DH-like_C"/>
</dbReference>
<keyword evidence="4 5" id="KW-0274">FAD</keyword>
<evidence type="ECO:0000259" key="7">
    <source>
        <dbReference type="Pfam" id="PF02770"/>
    </source>
</evidence>
<keyword evidence="10" id="KW-1185">Reference proteome</keyword>
<dbReference type="InterPro" id="IPR013786">
    <property type="entry name" value="AcylCoA_DH/ox_N"/>
</dbReference>
<gene>
    <name evidence="9" type="ORF">SAMN05421806_10624</name>
</gene>
<proteinExistence type="inferred from homology"/>
<dbReference type="EMBL" id="FNFF01000006">
    <property type="protein sequence ID" value="SDK27992.1"/>
    <property type="molecule type" value="Genomic_DNA"/>
</dbReference>
<comment type="similarity">
    <text evidence="2 5">Belongs to the acyl-CoA dehydrogenase family.</text>
</comment>
<evidence type="ECO:0000256" key="5">
    <source>
        <dbReference type="RuleBase" id="RU362125"/>
    </source>
</evidence>
<dbReference type="Pfam" id="PF00441">
    <property type="entry name" value="Acyl-CoA_dh_1"/>
    <property type="match status" value="1"/>
</dbReference>
<accession>A0A1G9AKX1</accession>
<dbReference type="PROSITE" id="PS00072">
    <property type="entry name" value="ACYL_COA_DH_1"/>
    <property type="match status" value="1"/>
</dbReference>
<dbReference type="PANTHER" id="PTHR43884:SF12">
    <property type="entry name" value="ISOVALERYL-COA DEHYDROGENASE, MITOCHONDRIAL-RELATED"/>
    <property type="match status" value="1"/>
</dbReference>
<dbReference type="Gene3D" id="1.10.540.10">
    <property type="entry name" value="Acyl-CoA dehydrogenase/oxidase, N-terminal domain"/>
    <property type="match status" value="1"/>
</dbReference>
<evidence type="ECO:0000259" key="8">
    <source>
        <dbReference type="Pfam" id="PF02771"/>
    </source>
</evidence>
<evidence type="ECO:0000313" key="9">
    <source>
        <dbReference type="EMBL" id="SDK27992.1"/>
    </source>
</evidence>
<dbReference type="Gene3D" id="1.20.140.10">
    <property type="entry name" value="Butyryl-CoA Dehydrogenase, subunit A, domain 3"/>
    <property type="match status" value="1"/>
</dbReference>
<name>A0A1G9AKX1_9ACTN</name>
<reference evidence="9 10" key="1">
    <citation type="submission" date="2016-10" db="EMBL/GenBank/DDBJ databases">
        <authorList>
            <person name="de Groot N.N."/>
        </authorList>
    </citation>
    <scope>NUCLEOTIDE SEQUENCE [LARGE SCALE GENOMIC DNA]</scope>
    <source>
        <strain evidence="9 10">CGMCC 4.5727</strain>
    </source>
</reference>
<dbReference type="AlphaFoldDB" id="A0A1G9AKX1"/>
<dbReference type="SUPFAM" id="SSF56645">
    <property type="entry name" value="Acyl-CoA dehydrogenase NM domain-like"/>
    <property type="match status" value="1"/>
</dbReference>
<keyword evidence="3 5" id="KW-0285">Flavoprotein</keyword>
<evidence type="ECO:0000256" key="2">
    <source>
        <dbReference type="ARBA" id="ARBA00009347"/>
    </source>
</evidence>
<dbReference type="GO" id="GO:0050660">
    <property type="term" value="F:flavin adenine dinucleotide binding"/>
    <property type="evidence" value="ECO:0007669"/>
    <property type="project" value="InterPro"/>
</dbReference>
<dbReference type="InterPro" id="IPR006089">
    <property type="entry name" value="Acyl-CoA_DH_CS"/>
</dbReference>
<evidence type="ECO:0000256" key="1">
    <source>
        <dbReference type="ARBA" id="ARBA00001974"/>
    </source>
</evidence>
<dbReference type="Proteomes" id="UP000199155">
    <property type="component" value="Unassembled WGS sequence"/>
</dbReference>
<dbReference type="OrthoDB" id="8876745at2"/>
<evidence type="ECO:0000259" key="6">
    <source>
        <dbReference type="Pfam" id="PF00441"/>
    </source>
</evidence>
<evidence type="ECO:0000256" key="3">
    <source>
        <dbReference type="ARBA" id="ARBA00022630"/>
    </source>
</evidence>
<dbReference type="STRING" id="417292.SAMN05421806_10624"/>
<sequence length="390" mass="41499">MTTTSAPARRPRPLPTGPAWTEEAIDLLKLVRHLAAAELAPRVEEYEAEAAFPRDLLRTLGRAGLLGLPYPQEYGGGGQPYEVYLTVLETLAQQWLGVAQSVNIHVLSCYGLAAFGTDEQRAAWLPDMLGGELLGANCVSEAEAGSDISALRTTAVLREGGYAVNGVKSWVSHAGAADYYNVFCRTGGDGVRGLSLLLAPAGTPGIRPQALERKMGVRSSPTAQIVFDGAEIPEERRIGRPGKGFLIAMGLFDRGRLGIAACAVGLAQAALDYAVAYAKTRQQFGKAIITFQGLGFLLADMATQVAAARSLLLDAARRLDAGEPVSAAAAQAKLFATDTAMRVTTDAVQVLGGYGYVTDHPTERWMREAKLLQLIEGTNQIQRLVISTSL</sequence>
<feature type="domain" description="Acyl-CoA oxidase/dehydrogenase middle" evidence="7">
    <location>
        <begin position="138"/>
        <end position="229"/>
    </location>
</feature>
<dbReference type="Pfam" id="PF02771">
    <property type="entry name" value="Acyl-CoA_dh_N"/>
    <property type="match status" value="1"/>
</dbReference>
<dbReference type="Pfam" id="PF02770">
    <property type="entry name" value="Acyl-CoA_dh_M"/>
    <property type="match status" value="1"/>
</dbReference>
<dbReference type="InterPro" id="IPR009100">
    <property type="entry name" value="AcylCoA_DH/oxidase_NM_dom_sf"/>
</dbReference>
<dbReference type="PIRSF" id="PIRSF016578">
    <property type="entry name" value="HsaA"/>
    <property type="match status" value="1"/>
</dbReference>
<dbReference type="SUPFAM" id="SSF47203">
    <property type="entry name" value="Acyl-CoA dehydrogenase C-terminal domain-like"/>
    <property type="match status" value="1"/>
</dbReference>
<organism evidence="9 10">
    <name type="scientific">Streptomyces indicus</name>
    <dbReference type="NCBI Taxonomy" id="417292"/>
    <lineage>
        <taxon>Bacteria</taxon>
        <taxon>Bacillati</taxon>
        <taxon>Actinomycetota</taxon>
        <taxon>Actinomycetes</taxon>
        <taxon>Kitasatosporales</taxon>
        <taxon>Streptomycetaceae</taxon>
        <taxon>Streptomyces</taxon>
    </lineage>
</organism>
<comment type="cofactor">
    <cofactor evidence="1 5">
        <name>FAD</name>
        <dbReference type="ChEBI" id="CHEBI:57692"/>
    </cofactor>
</comment>
<dbReference type="InterPro" id="IPR037069">
    <property type="entry name" value="AcylCoA_DH/ox_N_sf"/>
</dbReference>
<dbReference type="FunFam" id="1.20.140.10:FF:000004">
    <property type="entry name" value="Acyl-CoA dehydrogenase FadE25"/>
    <property type="match status" value="1"/>
</dbReference>
<evidence type="ECO:0000313" key="10">
    <source>
        <dbReference type="Proteomes" id="UP000199155"/>
    </source>
</evidence>
<evidence type="ECO:0000256" key="4">
    <source>
        <dbReference type="ARBA" id="ARBA00022827"/>
    </source>
</evidence>
<dbReference type="InterPro" id="IPR009075">
    <property type="entry name" value="AcylCo_DH/oxidase_C"/>
</dbReference>
<dbReference type="PANTHER" id="PTHR43884">
    <property type="entry name" value="ACYL-COA DEHYDROGENASE"/>
    <property type="match status" value="1"/>
</dbReference>
<keyword evidence="5" id="KW-0560">Oxidoreductase</keyword>
<protein>
    <recommendedName>
        <fullName evidence="11">Acyl-CoA dehydrogenase</fullName>
    </recommendedName>
</protein>
<evidence type="ECO:0008006" key="11">
    <source>
        <dbReference type="Google" id="ProtNLM"/>
    </source>
</evidence>
<dbReference type="RefSeq" id="WP_093610998.1">
    <property type="nucleotide sequence ID" value="NZ_FNFF01000006.1"/>
</dbReference>
<dbReference type="InterPro" id="IPR046373">
    <property type="entry name" value="Acyl-CoA_Oxase/DH_mid-dom_sf"/>
</dbReference>
<feature type="domain" description="Acyl-CoA dehydrogenase/oxidase C-terminal" evidence="6">
    <location>
        <begin position="242"/>
        <end position="388"/>
    </location>
</feature>